<dbReference type="Pfam" id="PF00072">
    <property type="entry name" value="Response_reg"/>
    <property type="match status" value="1"/>
</dbReference>
<gene>
    <name evidence="3" type="ORF">C493_01634</name>
</gene>
<dbReference type="STRING" id="1227499.C493_01634"/>
<name>L9XJZ5_9EURY</name>
<reference evidence="3 4" key="1">
    <citation type="journal article" date="2014" name="PLoS Genet.">
        <title>Phylogenetically driven sequencing of extremely halophilic archaea reveals strategies for static and dynamic osmo-response.</title>
        <authorList>
            <person name="Becker E.A."/>
            <person name="Seitzer P.M."/>
            <person name="Tritt A."/>
            <person name="Larsen D."/>
            <person name="Krusor M."/>
            <person name="Yao A.I."/>
            <person name="Wu D."/>
            <person name="Madern D."/>
            <person name="Eisen J.A."/>
            <person name="Darling A.E."/>
            <person name="Facciotti M.T."/>
        </authorList>
    </citation>
    <scope>NUCLEOTIDE SEQUENCE [LARGE SCALE GENOMIC DNA]</scope>
    <source>
        <strain evidence="3 4">JCM 12255</strain>
    </source>
</reference>
<feature type="modified residue" description="4-aspartylphosphate" evidence="1">
    <location>
        <position position="67"/>
    </location>
</feature>
<evidence type="ECO:0000313" key="3">
    <source>
        <dbReference type="EMBL" id="ELY61761.1"/>
    </source>
</evidence>
<dbReference type="InterPro" id="IPR011006">
    <property type="entry name" value="CheY-like_superfamily"/>
</dbReference>
<dbReference type="InterPro" id="IPR052893">
    <property type="entry name" value="TCS_response_regulator"/>
</dbReference>
<sequence>MAPPDRIEHLLLAEDNPGDVRLTKELLKGWDRDPTVHVVSDGADALDFLHQSGEHGDAPRPDVVLLDLNLPRVDGTEVLRELDDDVRDIPVIVLSGTEPGGDKELDDLEDRVQAVAVKPLDVDVLDEVARSVQN</sequence>
<dbReference type="SUPFAM" id="SSF52172">
    <property type="entry name" value="CheY-like"/>
    <property type="match status" value="1"/>
</dbReference>
<evidence type="ECO:0000313" key="4">
    <source>
        <dbReference type="Proteomes" id="UP000011602"/>
    </source>
</evidence>
<dbReference type="Proteomes" id="UP000011602">
    <property type="component" value="Unassembled WGS sequence"/>
</dbReference>
<dbReference type="SMART" id="SM00448">
    <property type="entry name" value="REC"/>
    <property type="match status" value="1"/>
</dbReference>
<evidence type="ECO:0000256" key="1">
    <source>
        <dbReference type="PROSITE-ProRule" id="PRU00169"/>
    </source>
</evidence>
<dbReference type="RefSeq" id="WP_007257640.1">
    <property type="nucleotide sequence ID" value="NZ_AOHZ01000010.1"/>
</dbReference>
<dbReference type="GO" id="GO:0000160">
    <property type="term" value="P:phosphorelay signal transduction system"/>
    <property type="evidence" value="ECO:0007669"/>
    <property type="project" value="InterPro"/>
</dbReference>
<dbReference type="PANTHER" id="PTHR44520">
    <property type="entry name" value="RESPONSE REGULATOR RCP1-RELATED"/>
    <property type="match status" value="1"/>
</dbReference>
<dbReference type="OrthoDB" id="9652at2157"/>
<dbReference type="PANTHER" id="PTHR44520:SF2">
    <property type="entry name" value="RESPONSE REGULATOR RCP1"/>
    <property type="match status" value="1"/>
</dbReference>
<dbReference type="Gene3D" id="3.40.50.2300">
    <property type="match status" value="1"/>
</dbReference>
<dbReference type="PROSITE" id="PS50110">
    <property type="entry name" value="RESPONSE_REGULATORY"/>
    <property type="match status" value="1"/>
</dbReference>
<keyword evidence="4" id="KW-1185">Reference proteome</keyword>
<proteinExistence type="predicted"/>
<evidence type="ECO:0000259" key="2">
    <source>
        <dbReference type="PROSITE" id="PS50110"/>
    </source>
</evidence>
<dbReference type="PATRIC" id="fig|1227499.3.peg.331"/>
<accession>L9XJZ5</accession>
<dbReference type="InterPro" id="IPR001789">
    <property type="entry name" value="Sig_transdc_resp-reg_receiver"/>
</dbReference>
<dbReference type="AlphaFoldDB" id="L9XJZ5"/>
<keyword evidence="1" id="KW-0597">Phosphoprotein</keyword>
<dbReference type="eggNOG" id="arCOG02589">
    <property type="taxonomic scope" value="Archaea"/>
</dbReference>
<organism evidence="3 4">
    <name type="scientific">Natronolimnohabitans innermongolicus JCM 12255</name>
    <dbReference type="NCBI Taxonomy" id="1227499"/>
    <lineage>
        <taxon>Archaea</taxon>
        <taxon>Methanobacteriati</taxon>
        <taxon>Methanobacteriota</taxon>
        <taxon>Stenosarchaea group</taxon>
        <taxon>Halobacteria</taxon>
        <taxon>Halobacteriales</taxon>
        <taxon>Natrialbaceae</taxon>
        <taxon>Natronolimnohabitans</taxon>
    </lineage>
</organism>
<feature type="domain" description="Response regulatory" evidence="2">
    <location>
        <begin position="9"/>
        <end position="133"/>
    </location>
</feature>
<comment type="caution">
    <text evidence="3">The sequence shown here is derived from an EMBL/GenBank/DDBJ whole genome shotgun (WGS) entry which is preliminary data.</text>
</comment>
<dbReference type="CDD" id="cd17557">
    <property type="entry name" value="REC_Rcp-like"/>
    <property type="match status" value="1"/>
</dbReference>
<dbReference type="EMBL" id="AOHZ01000010">
    <property type="protein sequence ID" value="ELY61761.1"/>
    <property type="molecule type" value="Genomic_DNA"/>
</dbReference>
<protein>
    <submittedName>
        <fullName evidence="3">Response regulator receiver protein</fullName>
    </submittedName>
</protein>